<dbReference type="SUPFAM" id="SSF52151">
    <property type="entry name" value="FabD/lysophospholipase-like"/>
    <property type="match status" value="1"/>
</dbReference>
<evidence type="ECO:0000256" key="3">
    <source>
        <dbReference type="ARBA" id="ARBA00023098"/>
    </source>
</evidence>
<feature type="active site" description="Nucleophile" evidence="4">
    <location>
        <position position="16"/>
    </location>
</feature>
<evidence type="ECO:0000313" key="7">
    <source>
        <dbReference type="EMBL" id="NIJ07657.1"/>
    </source>
</evidence>
<keyword evidence="5" id="KW-0812">Transmembrane</keyword>
<dbReference type="InterPro" id="IPR016035">
    <property type="entry name" value="Acyl_Trfase/lysoPLipase"/>
</dbReference>
<keyword evidence="5" id="KW-0472">Membrane</keyword>
<keyword evidence="2 4" id="KW-0442">Lipid degradation</keyword>
<keyword evidence="3 4" id="KW-0443">Lipid metabolism</keyword>
<feature type="short sequence motif" description="GXSXG" evidence="4">
    <location>
        <begin position="14"/>
        <end position="18"/>
    </location>
</feature>
<comment type="caution">
    <text evidence="7">The sequence shown here is derived from an EMBL/GenBank/DDBJ whole genome shotgun (WGS) entry which is preliminary data.</text>
</comment>
<dbReference type="Pfam" id="PF01734">
    <property type="entry name" value="Patatin"/>
    <property type="match status" value="1"/>
</dbReference>
<dbReference type="PANTHER" id="PTHR14226:SF76">
    <property type="entry name" value="NTE FAMILY PROTEIN RSSA"/>
    <property type="match status" value="1"/>
</dbReference>
<name>A0ABX0TQ42_9SPHN</name>
<protein>
    <submittedName>
        <fullName evidence="7">NTE family protein</fullName>
    </submittedName>
</protein>
<accession>A0ABX0TQ42</accession>
<dbReference type="PROSITE" id="PS51635">
    <property type="entry name" value="PNPLA"/>
    <property type="match status" value="1"/>
</dbReference>
<feature type="active site" description="Proton acceptor" evidence="4">
    <location>
        <position position="130"/>
    </location>
</feature>
<dbReference type="InterPro" id="IPR050301">
    <property type="entry name" value="NTE"/>
</dbReference>
<evidence type="ECO:0000259" key="6">
    <source>
        <dbReference type="PROSITE" id="PS51635"/>
    </source>
</evidence>
<organism evidence="7 8">
    <name type="scientific">Sphingomonas vulcanisoli</name>
    <dbReference type="NCBI Taxonomy" id="1658060"/>
    <lineage>
        <taxon>Bacteria</taxon>
        <taxon>Pseudomonadati</taxon>
        <taxon>Pseudomonadota</taxon>
        <taxon>Alphaproteobacteria</taxon>
        <taxon>Sphingomonadales</taxon>
        <taxon>Sphingomonadaceae</taxon>
        <taxon>Sphingomonas</taxon>
    </lineage>
</organism>
<proteinExistence type="predicted"/>
<keyword evidence="1 4" id="KW-0378">Hydrolase</keyword>
<dbReference type="EMBL" id="JAAOZC010000002">
    <property type="protein sequence ID" value="NIJ07657.1"/>
    <property type="molecule type" value="Genomic_DNA"/>
</dbReference>
<dbReference type="InterPro" id="IPR002641">
    <property type="entry name" value="PNPLA_dom"/>
</dbReference>
<dbReference type="Proteomes" id="UP000727456">
    <property type="component" value="Unassembled WGS sequence"/>
</dbReference>
<evidence type="ECO:0000256" key="4">
    <source>
        <dbReference type="PROSITE-ProRule" id="PRU01161"/>
    </source>
</evidence>
<keyword evidence="8" id="KW-1185">Reference proteome</keyword>
<dbReference type="PANTHER" id="PTHR14226">
    <property type="entry name" value="NEUROPATHY TARGET ESTERASE/SWISS CHEESE D.MELANOGASTER"/>
    <property type="match status" value="1"/>
</dbReference>
<evidence type="ECO:0000256" key="1">
    <source>
        <dbReference type="ARBA" id="ARBA00022801"/>
    </source>
</evidence>
<evidence type="ECO:0000313" key="8">
    <source>
        <dbReference type="Proteomes" id="UP000727456"/>
    </source>
</evidence>
<gene>
    <name evidence="7" type="ORF">FHS31_001253</name>
</gene>
<feature type="transmembrane region" description="Helical" evidence="5">
    <location>
        <begin position="6"/>
        <end position="28"/>
    </location>
</feature>
<keyword evidence="5" id="KW-1133">Transmembrane helix</keyword>
<evidence type="ECO:0000256" key="2">
    <source>
        <dbReference type="ARBA" id="ARBA00022963"/>
    </source>
</evidence>
<dbReference type="Gene3D" id="3.40.1090.10">
    <property type="entry name" value="Cytosolic phospholipase A2 catalytic domain"/>
    <property type="match status" value="1"/>
</dbReference>
<sequence>MLEEAGIPIAAVAGTSIGAVAAVALAAGKIDALEQIARDMTRTGMLAHFDLTWARGALLGGRRIARMLAEQLGAQRFEDLDLPAAVVAADLETGEEVRLSHGPLVSAVQASTAIPGLFPAVVRDGRVLIDGGNVANLPVSAARALAPDRPVLAIDLMGDYHGHIGAQPAHPRSVPATIRASYLMLVARQSEMTIALEKPELLITMPIGHISTGAFHRAADYIALGREATLAALPQICARLEMPKN</sequence>
<feature type="short sequence motif" description="DGA/G" evidence="4">
    <location>
        <begin position="130"/>
        <end position="132"/>
    </location>
</feature>
<comment type="caution">
    <text evidence="4">Lacks conserved residue(s) required for the propagation of feature annotation.</text>
</comment>
<evidence type="ECO:0000256" key="5">
    <source>
        <dbReference type="SAM" id="Phobius"/>
    </source>
</evidence>
<feature type="domain" description="PNPLA" evidence="6">
    <location>
        <begin position="1"/>
        <end position="143"/>
    </location>
</feature>
<reference evidence="7 8" key="1">
    <citation type="submission" date="2020-03" db="EMBL/GenBank/DDBJ databases">
        <title>Genomic Encyclopedia of Type Strains, Phase III (KMG-III): the genomes of soil and plant-associated and newly described type strains.</title>
        <authorList>
            <person name="Whitman W."/>
        </authorList>
    </citation>
    <scope>NUCLEOTIDE SEQUENCE [LARGE SCALE GENOMIC DNA]</scope>
    <source>
        <strain evidence="7 8">CECT 8804</strain>
    </source>
</reference>